<evidence type="ECO:0000313" key="2">
    <source>
        <dbReference type="Proteomes" id="UP000591941"/>
    </source>
</evidence>
<dbReference type="RefSeq" id="WP_159822212.1">
    <property type="nucleotide sequence ID" value="NZ_CABWNB010000001.1"/>
</dbReference>
<dbReference type="GeneID" id="93486354"/>
<dbReference type="AlphaFoldDB" id="A0A841R2K3"/>
<comment type="caution">
    <text evidence="1">The sequence shown here is derived from an EMBL/GenBank/DDBJ whole genome shotgun (WGS) entry which is preliminary data.</text>
</comment>
<reference evidence="1 2" key="1">
    <citation type="submission" date="2020-08" db="EMBL/GenBank/DDBJ databases">
        <title>Genomic Encyclopedia of Type Strains, Phase IV (KMG-IV): sequencing the most valuable type-strain genomes for metagenomic binning, comparative biology and taxonomic classification.</title>
        <authorList>
            <person name="Goeker M."/>
        </authorList>
    </citation>
    <scope>NUCLEOTIDE SEQUENCE [LARGE SCALE GENOMIC DNA]</scope>
    <source>
        <strain evidence="1 2">DSM 21255</strain>
    </source>
</reference>
<gene>
    <name evidence="1" type="ORF">HNR45_001089</name>
</gene>
<dbReference type="EMBL" id="JACHHI010000004">
    <property type="protein sequence ID" value="MBB6478036.1"/>
    <property type="molecule type" value="Genomic_DNA"/>
</dbReference>
<organism evidence="1 2">
    <name type="scientific">Negativicoccus succinicivorans</name>
    <dbReference type="NCBI Taxonomy" id="620903"/>
    <lineage>
        <taxon>Bacteria</taxon>
        <taxon>Bacillati</taxon>
        <taxon>Bacillota</taxon>
        <taxon>Negativicutes</taxon>
        <taxon>Veillonellales</taxon>
        <taxon>Veillonellaceae</taxon>
        <taxon>Negativicoccus</taxon>
    </lineage>
</organism>
<dbReference type="Proteomes" id="UP000591941">
    <property type="component" value="Unassembled WGS sequence"/>
</dbReference>
<evidence type="ECO:0008006" key="3">
    <source>
        <dbReference type="Google" id="ProtNLM"/>
    </source>
</evidence>
<dbReference type="OrthoDB" id="2409458at2"/>
<proteinExistence type="predicted"/>
<keyword evidence="2" id="KW-1185">Reference proteome</keyword>
<evidence type="ECO:0000313" key="1">
    <source>
        <dbReference type="EMBL" id="MBB6478036.1"/>
    </source>
</evidence>
<dbReference type="InterPro" id="IPR008840">
    <property type="entry name" value="Sipho_Gp157"/>
</dbReference>
<name>A0A841R2K3_9FIRM</name>
<sequence>MTLYEIGENYRALAELLESEEVTPEEVADTFTAIEDAAGAKIDAIGWLFRNQMRMAEALKAQEAEFAQMRKRKERAMERLKGLCLTYLTLTDKRQAAGDLFTIKRRKNPACVIVSDETAIPREFIREEVTTSVDKTAIKKALNAGQAVTGAFLEQGESVVFE</sequence>
<dbReference type="Pfam" id="PF05565">
    <property type="entry name" value="Sipho_Gp157"/>
    <property type="match status" value="1"/>
</dbReference>
<accession>A0A841R2K3</accession>
<protein>
    <recommendedName>
        <fullName evidence="3">Siphovirus Gp157 family protein</fullName>
    </recommendedName>
</protein>